<gene>
    <name evidence="1" type="ORF">MEG1DRAFT_02333</name>
</gene>
<proteinExistence type="predicted"/>
<name>A0A081RWK7_PHOTE</name>
<evidence type="ECO:0000313" key="2">
    <source>
        <dbReference type="Proteomes" id="UP000028002"/>
    </source>
</evidence>
<dbReference type="Proteomes" id="UP000028002">
    <property type="component" value="Unassembled WGS sequence"/>
</dbReference>
<dbReference type="AlphaFoldDB" id="A0A081RWK7"/>
<comment type="caution">
    <text evidence="1">The sequence shown here is derived from an EMBL/GenBank/DDBJ whole genome shotgun (WGS) entry which is preliminary data.</text>
</comment>
<organism evidence="1 2">
    <name type="scientific">Photorhabdus temperata subsp. temperata Meg1</name>
    <dbReference type="NCBI Taxonomy" id="1393735"/>
    <lineage>
        <taxon>Bacteria</taxon>
        <taxon>Pseudomonadati</taxon>
        <taxon>Pseudomonadota</taxon>
        <taxon>Gammaproteobacteria</taxon>
        <taxon>Enterobacterales</taxon>
        <taxon>Morganellaceae</taxon>
        <taxon>Photorhabdus</taxon>
    </lineage>
</organism>
<accession>A0A081RWK7</accession>
<dbReference type="EMBL" id="JGVH01000037">
    <property type="protein sequence ID" value="KER03060.1"/>
    <property type="molecule type" value="Genomic_DNA"/>
</dbReference>
<evidence type="ECO:0000313" key="1">
    <source>
        <dbReference type="EMBL" id="KER03060.1"/>
    </source>
</evidence>
<sequence>MAASNEGQYSSHKPSLSPAYSGGNRGFLAFAHPAISQFRPLRGMDAINEQDGLMVSGFLFQFPVGFYKGPLLFRVELVWHAGRFFITESIVAQPFIHAGNGVTDIPLFFDKTDNRLCGGQKIGGQISDKFLSLYFAEMALRAAIFGLEFAVIKVIADMTINGRFMKTQGLSESLNSSPQRPAEPLLCDHTPSYHDRCDGDVPVRLFVHR</sequence>
<protein>
    <submittedName>
        <fullName evidence="1">Uncharacterized protein</fullName>
    </submittedName>
</protein>
<reference evidence="1 2" key="1">
    <citation type="submission" date="2014-03" db="EMBL/GenBank/DDBJ databases">
        <title>Draft Genome of Photorhabdus temperata Meg1.</title>
        <authorList>
            <person name="Hurst S.G.IV."/>
            <person name="Morris K."/>
            <person name="Thomas K."/>
            <person name="Tisa L.S."/>
        </authorList>
    </citation>
    <scope>NUCLEOTIDE SEQUENCE [LARGE SCALE GENOMIC DNA]</scope>
    <source>
        <strain evidence="1 2">Meg1</strain>
    </source>
</reference>